<evidence type="ECO:0000313" key="2">
    <source>
        <dbReference type="Proteomes" id="UP000422108"/>
    </source>
</evidence>
<accession>A0A5K8A974</accession>
<dbReference type="Proteomes" id="UP000422108">
    <property type="component" value="Chromosome"/>
</dbReference>
<organism evidence="1 2">
    <name type="scientific">Desulfosarcina ovata subsp. ovata</name>
    <dbReference type="NCBI Taxonomy" id="2752305"/>
    <lineage>
        <taxon>Bacteria</taxon>
        <taxon>Pseudomonadati</taxon>
        <taxon>Thermodesulfobacteriota</taxon>
        <taxon>Desulfobacteria</taxon>
        <taxon>Desulfobacterales</taxon>
        <taxon>Desulfosarcinaceae</taxon>
        <taxon>Desulfosarcina</taxon>
    </lineage>
</organism>
<proteinExistence type="predicted"/>
<dbReference type="EMBL" id="AP021879">
    <property type="protein sequence ID" value="BBO89026.1"/>
    <property type="molecule type" value="Genomic_DNA"/>
</dbReference>
<dbReference type="AlphaFoldDB" id="A0A5K8A974"/>
<gene>
    <name evidence="1" type="ORF">DSCOOX_22060</name>
</gene>
<evidence type="ECO:0000313" key="1">
    <source>
        <dbReference type="EMBL" id="BBO89026.1"/>
    </source>
</evidence>
<name>A0A5K8A974_9BACT</name>
<keyword evidence="2" id="KW-1185">Reference proteome</keyword>
<dbReference type="RefSeq" id="WP_155310266.1">
    <property type="nucleotide sequence ID" value="NZ_AP021879.1"/>
</dbReference>
<protein>
    <submittedName>
        <fullName evidence="1">Uncharacterized protein</fullName>
    </submittedName>
</protein>
<reference evidence="1 2" key="1">
    <citation type="submission" date="2019-11" db="EMBL/GenBank/DDBJ databases">
        <title>Comparative genomics of hydrocarbon-degrading Desulfosarcina strains.</title>
        <authorList>
            <person name="Watanabe M."/>
            <person name="Kojima H."/>
            <person name="Fukui M."/>
        </authorList>
    </citation>
    <scope>NUCLEOTIDE SEQUENCE [LARGE SCALE GENOMIC DNA]</scope>
    <source>
        <strain evidence="2">oXyS1</strain>
    </source>
</reference>
<sequence length="74" mass="8227">MTARKEIKLHAIALLQRTAFEKALANGRARGTPVIRPMAEPELLVPAKAPFRTCIYSVRKTWSFGPGQRLIALP</sequence>